<reference evidence="2" key="1">
    <citation type="submission" date="2014-11" db="EMBL/GenBank/DDBJ databases">
        <authorList>
            <person name="Amaro Gonzalez C."/>
        </authorList>
    </citation>
    <scope>NUCLEOTIDE SEQUENCE</scope>
</reference>
<feature type="chain" id="PRO_5002434686" evidence="1">
    <location>
        <begin position="19"/>
        <end position="60"/>
    </location>
</feature>
<accession>A0A0E9WTS1</accession>
<name>A0A0E9WTS1_ANGAN</name>
<evidence type="ECO:0000256" key="1">
    <source>
        <dbReference type="SAM" id="SignalP"/>
    </source>
</evidence>
<proteinExistence type="predicted"/>
<keyword evidence="1" id="KW-0732">Signal</keyword>
<reference evidence="2" key="2">
    <citation type="journal article" date="2015" name="Fish Shellfish Immunol.">
        <title>Early steps in the European eel (Anguilla anguilla)-Vibrio vulnificus interaction in the gills: Role of the RtxA13 toxin.</title>
        <authorList>
            <person name="Callol A."/>
            <person name="Pajuelo D."/>
            <person name="Ebbesson L."/>
            <person name="Teles M."/>
            <person name="MacKenzie S."/>
            <person name="Amaro C."/>
        </authorList>
    </citation>
    <scope>NUCLEOTIDE SEQUENCE</scope>
</reference>
<sequence length="60" mass="7120">MNNWSILVFRLILTLVGSNWPDRSRVLYENKDFNYKNELQTRLVIHINHPTTRPNGSLHS</sequence>
<organism evidence="2">
    <name type="scientific">Anguilla anguilla</name>
    <name type="common">European freshwater eel</name>
    <name type="synonym">Muraena anguilla</name>
    <dbReference type="NCBI Taxonomy" id="7936"/>
    <lineage>
        <taxon>Eukaryota</taxon>
        <taxon>Metazoa</taxon>
        <taxon>Chordata</taxon>
        <taxon>Craniata</taxon>
        <taxon>Vertebrata</taxon>
        <taxon>Euteleostomi</taxon>
        <taxon>Actinopterygii</taxon>
        <taxon>Neopterygii</taxon>
        <taxon>Teleostei</taxon>
        <taxon>Anguilliformes</taxon>
        <taxon>Anguillidae</taxon>
        <taxon>Anguilla</taxon>
    </lineage>
</organism>
<evidence type="ECO:0000313" key="2">
    <source>
        <dbReference type="EMBL" id="JAH92950.1"/>
    </source>
</evidence>
<protein>
    <submittedName>
        <fullName evidence="2">Uncharacterized protein</fullName>
    </submittedName>
</protein>
<feature type="signal peptide" evidence="1">
    <location>
        <begin position="1"/>
        <end position="18"/>
    </location>
</feature>
<dbReference type="EMBL" id="GBXM01015627">
    <property type="protein sequence ID" value="JAH92950.1"/>
    <property type="molecule type" value="Transcribed_RNA"/>
</dbReference>
<dbReference type="AlphaFoldDB" id="A0A0E9WTS1"/>